<organism evidence="1 2">
    <name type="scientific">Pinctada imbricata</name>
    <name type="common">Atlantic pearl-oyster</name>
    <name type="synonym">Pinctada martensii</name>
    <dbReference type="NCBI Taxonomy" id="66713"/>
    <lineage>
        <taxon>Eukaryota</taxon>
        <taxon>Metazoa</taxon>
        <taxon>Spiralia</taxon>
        <taxon>Lophotrochozoa</taxon>
        <taxon>Mollusca</taxon>
        <taxon>Bivalvia</taxon>
        <taxon>Autobranchia</taxon>
        <taxon>Pteriomorphia</taxon>
        <taxon>Pterioida</taxon>
        <taxon>Pterioidea</taxon>
        <taxon>Pteriidae</taxon>
        <taxon>Pinctada</taxon>
    </lineage>
</organism>
<comment type="caution">
    <text evidence="1">The sequence shown here is derived from an EMBL/GenBank/DDBJ whole genome shotgun (WGS) entry which is preliminary data.</text>
</comment>
<dbReference type="Proteomes" id="UP001186944">
    <property type="component" value="Unassembled WGS sequence"/>
</dbReference>
<proteinExistence type="predicted"/>
<gene>
    <name evidence="1" type="ORF">FSP39_018813</name>
</gene>
<name>A0AA88YE47_PINIB</name>
<evidence type="ECO:0000313" key="1">
    <source>
        <dbReference type="EMBL" id="KAK3103375.1"/>
    </source>
</evidence>
<dbReference type="AlphaFoldDB" id="A0AA88YE47"/>
<keyword evidence="2" id="KW-1185">Reference proteome</keyword>
<accession>A0AA88YE47</accession>
<sequence>MGVVCSSAKQEEWKKNNSYVAMNKSAEKGGGYNTQEGKCELIGFRYSEKIDHKEITLDKAIKDIVEYTRWYNKQDSRHAQYCWLSLHLALGLCFQYKVSDKEMVRNLLAELLPYSRGIDMGLFMRDLLHYEDISQQNAQLEKTYYFLSFCAGFIVNLEKNGLGDEIFKGPARVEYRDLLRAGECAYLDIPIGHPTVLLTETDNHTGDQCINIACENLKPNVVLVLLQHGKSPFGAIERLLDTLGAVNVVGRTQQQIMVIEAPCRNCRQLLGDVLARCEEIITMF</sequence>
<evidence type="ECO:0000313" key="2">
    <source>
        <dbReference type="Proteomes" id="UP001186944"/>
    </source>
</evidence>
<dbReference type="EMBL" id="VSWD01000005">
    <property type="protein sequence ID" value="KAK3103375.1"/>
    <property type="molecule type" value="Genomic_DNA"/>
</dbReference>
<protein>
    <submittedName>
        <fullName evidence="1">Uncharacterized protein</fullName>
    </submittedName>
</protein>
<reference evidence="1" key="1">
    <citation type="submission" date="2019-08" db="EMBL/GenBank/DDBJ databases">
        <title>The improved chromosome-level genome for the pearl oyster Pinctada fucata martensii using PacBio sequencing and Hi-C.</title>
        <authorList>
            <person name="Zheng Z."/>
        </authorList>
    </citation>
    <scope>NUCLEOTIDE SEQUENCE</scope>
    <source>
        <strain evidence="1">ZZ-2019</strain>
        <tissue evidence="1">Adductor muscle</tissue>
    </source>
</reference>